<keyword evidence="1" id="KW-1133">Transmembrane helix</keyword>
<dbReference type="EMBL" id="NEXE01000008">
    <property type="protein sequence ID" value="PSN92198.1"/>
    <property type="molecule type" value="Genomic_DNA"/>
</dbReference>
<sequence>MVGLAKKSFDFRGRASNIGRSWRFDREAFIHALFYRILIPYSIIYGLILLVGVFLRGADFLLKPLTLVEWILFTPQVYETAKAFSLIASRGQAFGHLNESYLFLVRKRYGSRSGVYRVLPYAVMILWVVGFILAAVWWSI</sequence>
<evidence type="ECO:0000313" key="3">
    <source>
        <dbReference type="Proteomes" id="UP000240322"/>
    </source>
</evidence>
<protein>
    <submittedName>
        <fullName evidence="2">Uncharacterized protein</fullName>
    </submittedName>
</protein>
<dbReference type="Proteomes" id="UP000240322">
    <property type="component" value="Unassembled WGS sequence"/>
</dbReference>
<evidence type="ECO:0000256" key="1">
    <source>
        <dbReference type="SAM" id="Phobius"/>
    </source>
</evidence>
<keyword evidence="1" id="KW-0472">Membrane</keyword>
<feature type="transmembrane region" description="Helical" evidence="1">
    <location>
        <begin position="118"/>
        <end position="138"/>
    </location>
</feature>
<reference evidence="2 3" key="1">
    <citation type="submission" date="2017-04" db="EMBL/GenBank/DDBJ databases">
        <title>Novel microbial lineages endemic to geothermal iron-oxide mats fill important gaps in the evolutionary history of Archaea.</title>
        <authorList>
            <person name="Jay Z.J."/>
            <person name="Beam J.P."/>
            <person name="Dlakic M."/>
            <person name="Rusch D.B."/>
            <person name="Kozubal M.A."/>
            <person name="Inskeep W.P."/>
        </authorList>
    </citation>
    <scope>NUCLEOTIDE SEQUENCE [LARGE SCALE GENOMIC DNA]</scope>
    <source>
        <strain evidence="2">OSP_D</strain>
    </source>
</reference>
<feature type="transmembrane region" description="Helical" evidence="1">
    <location>
        <begin position="33"/>
        <end position="55"/>
    </location>
</feature>
<organism evidence="2 3">
    <name type="scientific">Candidatus Marsarchaeota G2 archaeon OSP_D</name>
    <dbReference type="NCBI Taxonomy" id="1978157"/>
    <lineage>
        <taxon>Archaea</taxon>
        <taxon>Candidatus Marsarchaeota</taxon>
        <taxon>Candidatus Marsarchaeota group 2</taxon>
    </lineage>
</organism>
<gene>
    <name evidence="2" type="ORF">B9Q03_01810</name>
</gene>
<keyword evidence="1" id="KW-0812">Transmembrane</keyword>
<comment type="caution">
    <text evidence="2">The sequence shown here is derived from an EMBL/GenBank/DDBJ whole genome shotgun (WGS) entry which is preliminary data.</text>
</comment>
<proteinExistence type="predicted"/>
<dbReference type="AlphaFoldDB" id="A0A2R6B117"/>
<evidence type="ECO:0000313" key="2">
    <source>
        <dbReference type="EMBL" id="PSN92198.1"/>
    </source>
</evidence>
<name>A0A2R6B117_9ARCH</name>
<accession>A0A2R6B117</accession>